<dbReference type="GO" id="GO:0015297">
    <property type="term" value="F:antiporter activity"/>
    <property type="evidence" value="ECO:0007669"/>
    <property type="project" value="UniProtKB-KW"/>
</dbReference>
<feature type="transmembrane region" description="Helical" evidence="9">
    <location>
        <begin position="698"/>
        <end position="715"/>
    </location>
</feature>
<reference evidence="14 15" key="1">
    <citation type="journal article" date="2016" name="Stand. Genomic Sci.">
        <title>Complete genome sequence of the Antarctic Halorubrum lacusprofundi type strain ACAM 34.</title>
        <authorList>
            <person name="Anderson I.J."/>
            <person name="DasSarma P."/>
            <person name="Lucas S."/>
            <person name="Copeland A."/>
            <person name="Lapidus A."/>
            <person name="Del Rio T.G."/>
            <person name="Tice H."/>
            <person name="Dalin E."/>
            <person name="Bruce D.C."/>
            <person name="Goodwin L."/>
            <person name="Pitluck S."/>
            <person name="Sims D."/>
            <person name="Brettin T.S."/>
            <person name="Detter J.C."/>
            <person name="Han C.S."/>
            <person name="Larimer F."/>
            <person name="Hauser L."/>
            <person name="Land M."/>
            <person name="Ivanova N."/>
            <person name="Richardson P."/>
            <person name="Cavicchioli R."/>
            <person name="DasSarma S."/>
            <person name="Woese C.R."/>
            <person name="Kyrpides N.C."/>
        </authorList>
    </citation>
    <scope>NUCLEOTIDE SEQUENCE [LARGE SCALE GENOMIC DNA]</scope>
    <source>
        <strain evidence="15">ATCC 49239 / DSM 5036 / JCM 8891 / ACAM 34</strain>
    </source>
</reference>
<keyword evidence="3" id="KW-0050">Antiport</keyword>
<feature type="transmembrane region" description="Helical" evidence="9">
    <location>
        <begin position="6"/>
        <end position="26"/>
    </location>
</feature>
<dbReference type="GeneID" id="7400364"/>
<evidence type="ECO:0000256" key="7">
    <source>
        <dbReference type="ARBA" id="ARBA00023065"/>
    </source>
</evidence>
<comment type="subcellular location">
    <subcellularLocation>
        <location evidence="1">Cell membrane</location>
        <topology evidence="1">Multi-pass membrane protein</topology>
    </subcellularLocation>
</comment>
<dbReference type="InterPro" id="IPR001516">
    <property type="entry name" value="Proton_antipo_N"/>
</dbReference>
<feature type="transmembrane region" description="Helical" evidence="9">
    <location>
        <begin position="76"/>
        <end position="95"/>
    </location>
</feature>
<feature type="transmembrane region" description="Helical" evidence="9">
    <location>
        <begin position="107"/>
        <end position="125"/>
    </location>
</feature>
<keyword evidence="5 9" id="KW-0812">Transmembrane</keyword>
<evidence type="ECO:0000256" key="3">
    <source>
        <dbReference type="ARBA" id="ARBA00022449"/>
    </source>
</evidence>
<dbReference type="PANTHER" id="PTHR43373">
    <property type="entry name" value="NA(+)/H(+) ANTIPORTER SUBUNIT"/>
    <property type="match status" value="1"/>
</dbReference>
<feature type="transmembrane region" description="Helical" evidence="9">
    <location>
        <begin position="131"/>
        <end position="150"/>
    </location>
</feature>
<accession>B9LT20</accession>
<proteinExistence type="predicted"/>
<feature type="transmembrane region" description="Helical" evidence="9">
    <location>
        <begin position="418"/>
        <end position="445"/>
    </location>
</feature>
<keyword evidence="14" id="KW-0560">Oxidoreductase</keyword>
<dbReference type="EMBL" id="CP001365">
    <property type="protein sequence ID" value="ACM56085.1"/>
    <property type="molecule type" value="Genomic_DNA"/>
</dbReference>
<dbReference type="eggNOG" id="arCOG03077">
    <property type="taxonomic scope" value="Archaea"/>
</dbReference>
<dbReference type="GO" id="GO:0005886">
    <property type="term" value="C:plasma membrane"/>
    <property type="evidence" value="ECO:0007669"/>
    <property type="project" value="UniProtKB-SubCell"/>
</dbReference>
<feature type="transmembrane region" description="Helical" evidence="9">
    <location>
        <begin position="457"/>
        <end position="478"/>
    </location>
</feature>
<feature type="domain" description="MrpA C-terminal/MbhD" evidence="12">
    <location>
        <begin position="620"/>
        <end position="682"/>
    </location>
</feature>
<evidence type="ECO:0000259" key="11">
    <source>
        <dbReference type="Pfam" id="PF00662"/>
    </source>
</evidence>
<dbReference type="Pfam" id="PF00361">
    <property type="entry name" value="Proton_antipo_M"/>
    <property type="match status" value="1"/>
</dbReference>
<keyword evidence="2" id="KW-0813">Transport</keyword>
<feature type="transmembrane region" description="Helical" evidence="9">
    <location>
        <begin position="634"/>
        <end position="654"/>
    </location>
</feature>
<feature type="transmembrane region" description="Helical" evidence="9">
    <location>
        <begin position="660"/>
        <end position="678"/>
    </location>
</feature>
<dbReference type="EC" id="1.6.5.11" evidence="14"/>
<dbReference type="InterPro" id="IPR001750">
    <property type="entry name" value="ND/Mrp_TM"/>
</dbReference>
<feature type="domain" description="NADH-Ubiquinone oxidoreductase (complex I) chain 5 N-terminal" evidence="11">
    <location>
        <begin position="65"/>
        <end position="110"/>
    </location>
</feature>
<dbReference type="HOGENOM" id="CLU_007100_2_2_2"/>
<feature type="transmembrane region" description="Helical" evidence="9">
    <location>
        <begin position="33"/>
        <end position="56"/>
    </location>
</feature>
<organism evidence="14 15">
    <name type="scientific">Halorubrum lacusprofundi (strain ATCC 49239 / DSM 5036 / JCM 8891 / ACAM 34)</name>
    <dbReference type="NCBI Taxonomy" id="416348"/>
    <lineage>
        <taxon>Archaea</taxon>
        <taxon>Methanobacteriati</taxon>
        <taxon>Methanobacteriota</taxon>
        <taxon>Stenosarchaea group</taxon>
        <taxon>Halobacteria</taxon>
        <taxon>Halobacteriales</taxon>
        <taxon>Haloferacaceae</taxon>
        <taxon>Halorubrum</taxon>
    </lineage>
</organism>
<name>B9LT20_HALLT</name>
<dbReference type="GO" id="GO:0006811">
    <property type="term" value="P:monoatomic ion transport"/>
    <property type="evidence" value="ECO:0007669"/>
    <property type="project" value="UniProtKB-KW"/>
</dbReference>
<evidence type="ECO:0000256" key="5">
    <source>
        <dbReference type="ARBA" id="ARBA00022692"/>
    </source>
</evidence>
<feature type="domain" description="MrpA C-terminal/MbhE" evidence="13">
    <location>
        <begin position="694"/>
        <end position="774"/>
    </location>
</feature>
<dbReference type="eggNOG" id="arCOG01539">
    <property type="taxonomic scope" value="Archaea"/>
</dbReference>
<dbReference type="InterPro" id="IPR050616">
    <property type="entry name" value="CPA3_Na-H_Antiporter_A"/>
</dbReference>
<dbReference type="AlphaFoldDB" id="B9LT20"/>
<dbReference type="KEGG" id="hla:Hlac_0483"/>
<evidence type="ECO:0000256" key="9">
    <source>
        <dbReference type="SAM" id="Phobius"/>
    </source>
</evidence>
<dbReference type="InterPro" id="IPR046806">
    <property type="entry name" value="MrpA_C/MbhE"/>
</dbReference>
<feature type="transmembrane region" description="Helical" evidence="9">
    <location>
        <begin position="162"/>
        <end position="185"/>
    </location>
</feature>
<feature type="transmembrane region" description="Helical" evidence="9">
    <location>
        <begin position="579"/>
        <end position="598"/>
    </location>
</feature>
<evidence type="ECO:0000313" key="14">
    <source>
        <dbReference type="EMBL" id="ACM56085.1"/>
    </source>
</evidence>
<gene>
    <name evidence="14" type="ordered locus">Hlac_0483</name>
</gene>
<dbReference type="Proteomes" id="UP000000740">
    <property type="component" value="Chromosome 1"/>
</dbReference>
<evidence type="ECO:0000256" key="6">
    <source>
        <dbReference type="ARBA" id="ARBA00022989"/>
    </source>
</evidence>
<feature type="transmembrane region" description="Helical" evidence="9">
    <location>
        <begin position="376"/>
        <end position="398"/>
    </location>
</feature>
<dbReference type="Pfam" id="PF13244">
    <property type="entry name" value="MbhD"/>
    <property type="match status" value="1"/>
</dbReference>
<sequence length="798" mass="82421">MAPDLPIVTTAVALPFVAAVLSPLLYRVLGERTGYAGAVVAAASFGLLATEVNSHGTVGASWVPALDVGVQFTVDGWGLLFALLASGIGVLVFVYSAAYMHGEEGLARYYAALLAFMGSILGVALASDLVFIFLFWELTSLCSFVLIGHYTDDSESRYSARMAMVVTVGGGLCLLAGLLMLAVAARGALGGVTFDLTAMIANDEAMRASLRESGLFVPALGLIVAAAAAKSAQVPLHFWLPNAMVAPTPVSAFLHSATMVKVGVYFLGRVRPLLMSPEWVLVVATLGLLTMTVGALLAVAATDTKELLAYSTASHLGLMVAGFGFDIVYGGEAGAFHLLNHALFKAPLFLVAGIIAHEAGTRNLDNLGGLWRELPVTAAITVVAALSMAGIPPFNGFYSKELLFEATYEVAHEAGGIAWLYPTVATLASVLTVVYSVKFLALFFGERRAPTADIHRPPIGLVGPPAVLAIAAVVVSVAPQLAVDAIVQGAVDATATGEAQLEVGLPTHFSPPVAMSAVAVLGGFSAYPLRGRLAAGIRRGVDAPIPVRPSGWYDWIVSTAEVTSARFGSMVHNGLLRTYVGWVAAAGSLLALAGFAAAGGPLEIGGIGVPLAVAVVLGVATLAGVAVATATSHVSGVLTLSILGFMLAIFFIFASAPDLALTQLVVETLILLIFLLVLQRLPSFYSEIRPLSIARDAGVSILVGAMAFVAVLLTIPSPDADPTSVATYYTEQAVPGGGGTNVVNVILVDFRAFDTLGELLVVTIAAIAILVLVTMRTRGEASVTEGDEEPIPDGGDSP</sequence>
<feature type="transmembrane region" description="Helical" evidence="9">
    <location>
        <begin position="756"/>
        <end position="775"/>
    </location>
</feature>
<evidence type="ECO:0000256" key="4">
    <source>
        <dbReference type="ARBA" id="ARBA00022475"/>
    </source>
</evidence>
<dbReference type="GO" id="GO:0016491">
    <property type="term" value="F:oxidoreductase activity"/>
    <property type="evidence" value="ECO:0007669"/>
    <property type="project" value="UniProtKB-KW"/>
</dbReference>
<feature type="transmembrane region" description="Helical" evidence="9">
    <location>
        <begin position="604"/>
        <end position="627"/>
    </location>
</feature>
<evidence type="ECO:0000259" key="13">
    <source>
        <dbReference type="Pfam" id="PF20501"/>
    </source>
</evidence>
<dbReference type="Pfam" id="PF00662">
    <property type="entry name" value="Proton_antipo_N"/>
    <property type="match status" value="1"/>
</dbReference>
<dbReference type="RefSeq" id="WP_012659720.1">
    <property type="nucleotide sequence ID" value="NC_012029.1"/>
</dbReference>
<dbReference type="Pfam" id="PF20501">
    <property type="entry name" value="MbhE"/>
    <property type="match status" value="1"/>
</dbReference>
<evidence type="ECO:0000256" key="8">
    <source>
        <dbReference type="ARBA" id="ARBA00023136"/>
    </source>
</evidence>
<evidence type="ECO:0000259" key="10">
    <source>
        <dbReference type="Pfam" id="PF00361"/>
    </source>
</evidence>
<feature type="transmembrane region" description="Helical" evidence="9">
    <location>
        <begin position="509"/>
        <end position="529"/>
    </location>
</feature>
<evidence type="ECO:0000313" key="15">
    <source>
        <dbReference type="Proteomes" id="UP000000740"/>
    </source>
</evidence>
<keyword evidence="6 9" id="KW-1133">Transmembrane helix</keyword>
<evidence type="ECO:0000256" key="2">
    <source>
        <dbReference type="ARBA" id="ARBA00022448"/>
    </source>
</evidence>
<dbReference type="PRINTS" id="PR01434">
    <property type="entry name" value="NADHDHGNASE5"/>
</dbReference>
<keyword evidence="8 9" id="KW-0472">Membrane</keyword>
<keyword evidence="4" id="KW-1003">Cell membrane</keyword>
<keyword evidence="7" id="KW-0406">Ion transport</keyword>
<protein>
    <submittedName>
        <fullName evidence="14">NADH/Ubiquinone/plastoquinone (Complex I)</fullName>
        <ecNumber evidence="14">1.6.5.11</ecNumber>
    </submittedName>
</protein>
<evidence type="ECO:0000259" key="12">
    <source>
        <dbReference type="Pfam" id="PF13244"/>
    </source>
</evidence>
<feature type="domain" description="NADH:quinone oxidoreductase/Mrp antiporter transmembrane" evidence="10">
    <location>
        <begin position="126"/>
        <end position="413"/>
    </location>
</feature>
<feature type="transmembrane region" description="Helical" evidence="9">
    <location>
        <begin position="335"/>
        <end position="356"/>
    </location>
</feature>
<dbReference type="PANTHER" id="PTHR43373:SF1">
    <property type="entry name" value="NA(+)_H(+) ANTIPORTER SUBUNIT A"/>
    <property type="match status" value="1"/>
</dbReference>
<feature type="transmembrane region" description="Helical" evidence="9">
    <location>
        <begin position="279"/>
        <end position="300"/>
    </location>
</feature>
<feature type="transmembrane region" description="Helical" evidence="9">
    <location>
        <begin position="244"/>
        <end position="267"/>
    </location>
</feature>
<evidence type="ECO:0000256" key="1">
    <source>
        <dbReference type="ARBA" id="ARBA00004651"/>
    </source>
</evidence>
<keyword evidence="15" id="KW-1185">Reference proteome</keyword>
<dbReference type="InterPro" id="IPR025383">
    <property type="entry name" value="MrpA_C/MbhD"/>
</dbReference>